<comment type="caution">
    <text evidence="1">The sequence shown here is derived from an EMBL/GenBank/DDBJ whole genome shotgun (WGS) entry which is preliminary data.</text>
</comment>
<dbReference type="Proteomes" id="UP000053558">
    <property type="component" value="Unassembled WGS sequence"/>
</dbReference>
<keyword evidence="2" id="KW-1185">Reference proteome</keyword>
<name>A0A5M3N1A2_CONPW</name>
<gene>
    <name evidence="1" type="ORF">CONPUDRAFT_79507</name>
</gene>
<organism evidence="1 2">
    <name type="scientific">Coniophora puteana (strain RWD-64-598)</name>
    <name type="common">Brown rot fungus</name>
    <dbReference type="NCBI Taxonomy" id="741705"/>
    <lineage>
        <taxon>Eukaryota</taxon>
        <taxon>Fungi</taxon>
        <taxon>Dikarya</taxon>
        <taxon>Basidiomycota</taxon>
        <taxon>Agaricomycotina</taxon>
        <taxon>Agaricomycetes</taxon>
        <taxon>Agaricomycetidae</taxon>
        <taxon>Boletales</taxon>
        <taxon>Coniophorineae</taxon>
        <taxon>Coniophoraceae</taxon>
        <taxon>Coniophora</taxon>
    </lineage>
</organism>
<protein>
    <recommendedName>
        <fullName evidence="3">F-box domain-containing protein</fullName>
    </recommendedName>
</protein>
<dbReference type="GeneID" id="19209935"/>
<sequence>MDALYARMEEISRVLMLLPRDCWTVDGNTNEITLTRQLTMNDWSFFRRNSRRVRMFGHPRNPTFLVSSSTLDAICLLPLPPILPHLRVLKWTNEHFHGPFIRQLVGPELTTVSWNCIPFQFFPLISLLGETCQSLQFLSLAGIDGEEDIGISQALENALPAMSSLRSLSLYTTSYRLLEISASLPALEELSFTPPDSDSRQSAPSKEFAIRKLYSESGSLGSFRNALRAMGHLSRLQTIKALSPSPRVDELTEFLAELCLYTNPDQLNALSVMDESCWNDGDLQEPQSSSI</sequence>
<dbReference type="AlphaFoldDB" id="A0A5M3N1A2"/>
<dbReference type="KEGG" id="cput:CONPUDRAFT_79507"/>
<feature type="non-terminal residue" evidence="1">
    <location>
        <position position="291"/>
    </location>
</feature>
<evidence type="ECO:0000313" key="2">
    <source>
        <dbReference type="Proteomes" id="UP000053558"/>
    </source>
</evidence>
<reference evidence="2" key="1">
    <citation type="journal article" date="2012" name="Science">
        <title>The Paleozoic origin of enzymatic lignin decomposition reconstructed from 31 fungal genomes.</title>
        <authorList>
            <person name="Floudas D."/>
            <person name="Binder M."/>
            <person name="Riley R."/>
            <person name="Barry K."/>
            <person name="Blanchette R.A."/>
            <person name="Henrissat B."/>
            <person name="Martinez A.T."/>
            <person name="Otillar R."/>
            <person name="Spatafora J.W."/>
            <person name="Yadav J.S."/>
            <person name="Aerts A."/>
            <person name="Benoit I."/>
            <person name="Boyd A."/>
            <person name="Carlson A."/>
            <person name="Copeland A."/>
            <person name="Coutinho P.M."/>
            <person name="de Vries R.P."/>
            <person name="Ferreira P."/>
            <person name="Findley K."/>
            <person name="Foster B."/>
            <person name="Gaskell J."/>
            <person name="Glotzer D."/>
            <person name="Gorecki P."/>
            <person name="Heitman J."/>
            <person name="Hesse C."/>
            <person name="Hori C."/>
            <person name="Igarashi K."/>
            <person name="Jurgens J.A."/>
            <person name="Kallen N."/>
            <person name="Kersten P."/>
            <person name="Kohler A."/>
            <person name="Kuees U."/>
            <person name="Kumar T.K.A."/>
            <person name="Kuo A."/>
            <person name="LaButti K."/>
            <person name="Larrondo L.F."/>
            <person name="Lindquist E."/>
            <person name="Ling A."/>
            <person name="Lombard V."/>
            <person name="Lucas S."/>
            <person name="Lundell T."/>
            <person name="Martin R."/>
            <person name="McLaughlin D.J."/>
            <person name="Morgenstern I."/>
            <person name="Morin E."/>
            <person name="Murat C."/>
            <person name="Nagy L.G."/>
            <person name="Nolan M."/>
            <person name="Ohm R.A."/>
            <person name="Patyshakuliyeva A."/>
            <person name="Rokas A."/>
            <person name="Ruiz-Duenas F.J."/>
            <person name="Sabat G."/>
            <person name="Salamov A."/>
            <person name="Samejima M."/>
            <person name="Schmutz J."/>
            <person name="Slot J.C."/>
            <person name="St John F."/>
            <person name="Stenlid J."/>
            <person name="Sun H."/>
            <person name="Sun S."/>
            <person name="Syed K."/>
            <person name="Tsang A."/>
            <person name="Wiebenga A."/>
            <person name="Young D."/>
            <person name="Pisabarro A."/>
            <person name="Eastwood D.C."/>
            <person name="Martin F."/>
            <person name="Cullen D."/>
            <person name="Grigoriev I.V."/>
            <person name="Hibbett D.S."/>
        </authorList>
    </citation>
    <scope>NUCLEOTIDE SEQUENCE [LARGE SCALE GENOMIC DNA]</scope>
    <source>
        <strain evidence="2">RWD-64-598 SS2</strain>
    </source>
</reference>
<evidence type="ECO:0008006" key="3">
    <source>
        <dbReference type="Google" id="ProtNLM"/>
    </source>
</evidence>
<dbReference type="SUPFAM" id="SSF52047">
    <property type="entry name" value="RNI-like"/>
    <property type="match status" value="1"/>
</dbReference>
<evidence type="ECO:0000313" key="1">
    <source>
        <dbReference type="EMBL" id="EIW84661.1"/>
    </source>
</evidence>
<dbReference type="EMBL" id="JH711574">
    <property type="protein sequence ID" value="EIW84661.1"/>
    <property type="molecule type" value="Genomic_DNA"/>
</dbReference>
<dbReference type="RefSeq" id="XP_007764230.1">
    <property type="nucleotide sequence ID" value="XM_007766040.1"/>
</dbReference>
<proteinExistence type="predicted"/>
<accession>A0A5M3N1A2</accession>